<gene>
    <name evidence="1" type="ORF">GCM10010226_62570</name>
</gene>
<name>A0A918HKR4_9ACTN</name>
<comment type="caution">
    <text evidence="1">The sequence shown here is derived from an EMBL/GenBank/DDBJ whole genome shotgun (WGS) entry which is preliminary data.</text>
</comment>
<evidence type="ECO:0008006" key="3">
    <source>
        <dbReference type="Google" id="ProtNLM"/>
    </source>
</evidence>
<evidence type="ECO:0000313" key="2">
    <source>
        <dbReference type="Proteomes" id="UP000646776"/>
    </source>
</evidence>
<proteinExistence type="predicted"/>
<organism evidence="1 2">
    <name type="scientific">Streptomyces phaeofaciens</name>
    <dbReference type="NCBI Taxonomy" id="68254"/>
    <lineage>
        <taxon>Bacteria</taxon>
        <taxon>Bacillati</taxon>
        <taxon>Actinomycetota</taxon>
        <taxon>Actinomycetes</taxon>
        <taxon>Kitasatosporales</taxon>
        <taxon>Streptomycetaceae</taxon>
        <taxon>Streptomyces</taxon>
    </lineage>
</organism>
<dbReference type="RefSeq" id="WP_189715279.1">
    <property type="nucleotide sequence ID" value="NZ_BMSA01000022.1"/>
</dbReference>
<evidence type="ECO:0000313" key="1">
    <source>
        <dbReference type="EMBL" id="GGT75977.1"/>
    </source>
</evidence>
<accession>A0A918HKR4</accession>
<protein>
    <recommendedName>
        <fullName evidence="3">Lipoprotein</fullName>
    </recommendedName>
</protein>
<keyword evidence="2" id="KW-1185">Reference proteome</keyword>
<sequence length="174" mass="18067">MNLSRTTALAVTTVVAAAITTLTGCGSGDGHAEGTAAAALTTPAPVRQAAASAPGDTVVSRAYRAAPYAWATRHGSRIGIYGLDLHGRGFTRGGTVRLALFRDSGPRGIPVWTKDATARRIVGRPGGSFDVATGLLDCTAYRYPKDSTLMVWDIATDTWSNKVRVATGCNTTLG</sequence>
<reference evidence="1" key="1">
    <citation type="journal article" date="2014" name="Int. J. Syst. Evol. Microbiol.">
        <title>Complete genome sequence of Corynebacterium casei LMG S-19264T (=DSM 44701T), isolated from a smear-ripened cheese.</title>
        <authorList>
            <consortium name="US DOE Joint Genome Institute (JGI-PGF)"/>
            <person name="Walter F."/>
            <person name="Albersmeier A."/>
            <person name="Kalinowski J."/>
            <person name="Ruckert C."/>
        </authorList>
    </citation>
    <scope>NUCLEOTIDE SEQUENCE</scope>
    <source>
        <strain evidence="1">JCM 4125</strain>
    </source>
</reference>
<dbReference type="EMBL" id="BMSA01000022">
    <property type="protein sequence ID" value="GGT75977.1"/>
    <property type="molecule type" value="Genomic_DNA"/>
</dbReference>
<dbReference type="Proteomes" id="UP000646776">
    <property type="component" value="Unassembled WGS sequence"/>
</dbReference>
<dbReference type="PROSITE" id="PS51257">
    <property type="entry name" value="PROKAR_LIPOPROTEIN"/>
    <property type="match status" value="1"/>
</dbReference>
<dbReference type="AlphaFoldDB" id="A0A918HKR4"/>
<reference evidence="1" key="2">
    <citation type="submission" date="2020-09" db="EMBL/GenBank/DDBJ databases">
        <authorList>
            <person name="Sun Q."/>
            <person name="Ohkuma M."/>
        </authorList>
    </citation>
    <scope>NUCLEOTIDE SEQUENCE</scope>
    <source>
        <strain evidence="1">JCM 4125</strain>
    </source>
</reference>